<dbReference type="Pfam" id="PF01471">
    <property type="entry name" value="PG_binding_1"/>
    <property type="match status" value="1"/>
</dbReference>
<dbReference type="InterPro" id="IPR036366">
    <property type="entry name" value="PGBDSf"/>
</dbReference>
<comment type="caution">
    <text evidence="4">The sequence shown here is derived from an EMBL/GenBank/DDBJ whole genome shotgun (WGS) entry which is preliminary data.</text>
</comment>
<feature type="domain" description="Peptidoglycan binding-like" evidence="3">
    <location>
        <begin position="118"/>
        <end position="170"/>
    </location>
</feature>
<organism evidence="4 5">
    <name type="scientific">Paractinoplanes globisporus</name>
    <dbReference type="NCBI Taxonomy" id="113565"/>
    <lineage>
        <taxon>Bacteria</taxon>
        <taxon>Bacillati</taxon>
        <taxon>Actinomycetota</taxon>
        <taxon>Actinomycetes</taxon>
        <taxon>Micromonosporales</taxon>
        <taxon>Micromonosporaceae</taxon>
        <taxon>Paractinoplanes</taxon>
    </lineage>
</organism>
<dbReference type="Gene3D" id="2.40.420.20">
    <property type="match status" value="1"/>
</dbReference>
<sequence length="360" mass="36614">MRRRTVLSSAAAVVAVGAGAGWWIQSAPKPTPAATRVPTGSATVTRTDLSTTTVISGALGYTGTYRVYCQNAGTVTWLPRPGQVIARGQAVFAVDNRPVRLLYGDRPAWRALAAGVTSGPDVRALESNLVALGYATTAGLTVDGRFTHATAAALRRWQHATHQPVTGRLDLGAVTFQPGRMRVTTLGAQVGGPVGGSGEALLTGTSTTVAVNLAVPVTDSHVIHPGDAVTVTLPAGQTVPGRVTQLSTVATAPNPDQAGRGGPDQLPTIGATVTLAHQVAGADLDQAPVEVHVTDASVKDVLAVPITALVALAGGGYGLYLLDGDARRLVGVTAGLFSGTLVEVKGDGLREGAKVEVPVS</sequence>
<accession>A0ABW6WE57</accession>
<evidence type="ECO:0000259" key="3">
    <source>
        <dbReference type="Pfam" id="PF01471"/>
    </source>
</evidence>
<dbReference type="InterPro" id="IPR050465">
    <property type="entry name" value="UPF0194_transport"/>
</dbReference>
<evidence type="ECO:0000313" key="5">
    <source>
        <dbReference type="Proteomes" id="UP001602245"/>
    </source>
</evidence>
<dbReference type="SUPFAM" id="SSF47090">
    <property type="entry name" value="PGBD-like"/>
    <property type="match status" value="1"/>
</dbReference>
<evidence type="ECO:0000256" key="2">
    <source>
        <dbReference type="ARBA" id="ARBA00023054"/>
    </source>
</evidence>
<dbReference type="InterPro" id="IPR002477">
    <property type="entry name" value="Peptidoglycan-bd-like"/>
</dbReference>
<evidence type="ECO:0000313" key="4">
    <source>
        <dbReference type="EMBL" id="MFF5290640.1"/>
    </source>
</evidence>
<name>A0ABW6WE57_9ACTN</name>
<dbReference type="PANTHER" id="PTHR32347">
    <property type="entry name" value="EFFLUX SYSTEM COMPONENT YKNX-RELATED"/>
    <property type="match status" value="1"/>
</dbReference>
<dbReference type="EMBL" id="JBIAZU010000002">
    <property type="protein sequence ID" value="MFF5290640.1"/>
    <property type="molecule type" value="Genomic_DNA"/>
</dbReference>
<dbReference type="RefSeq" id="WP_040431863.1">
    <property type="nucleotide sequence ID" value="NZ_JBIAZU010000002.1"/>
</dbReference>
<comment type="subcellular location">
    <subcellularLocation>
        <location evidence="1">Cell envelope</location>
    </subcellularLocation>
</comment>
<proteinExistence type="predicted"/>
<dbReference type="InterPro" id="IPR036365">
    <property type="entry name" value="PGBD-like_sf"/>
</dbReference>
<protein>
    <submittedName>
        <fullName evidence="4">Peptidoglycan-binding protein</fullName>
    </submittedName>
</protein>
<evidence type="ECO:0000256" key="1">
    <source>
        <dbReference type="ARBA" id="ARBA00004196"/>
    </source>
</evidence>
<reference evidence="4 5" key="1">
    <citation type="submission" date="2024-10" db="EMBL/GenBank/DDBJ databases">
        <title>The Natural Products Discovery Center: Release of the First 8490 Sequenced Strains for Exploring Actinobacteria Biosynthetic Diversity.</title>
        <authorList>
            <person name="Kalkreuter E."/>
            <person name="Kautsar S.A."/>
            <person name="Yang D."/>
            <person name="Bader C.D."/>
            <person name="Teijaro C.N."/>
            <person name="Fluegel L."/>
            <person name="Davis C.M."/>
            <person name="Simpson J.R."/>
            <person name="Lauterbach L."/>
            <person name="Steele A.D."/>
            <person name="Gui C."/>
            <person name="Meng S."/>
            <person name="Li G."/>
            <person name="Viehrig K."/>
            <person name="Ye F."/>
            <person name="Su P."/>
            <person name="Kiefer A.F."/>
            <person name="Nichols A."/>
            <person name="Cepeda A.J."/>
            <person name="Yan W."/>
            <person name="Fan B."/>
            <person name="Jiang Y."/>
            <person name="Adhikari A."/>
            <person name="Zheng C.-J."/>
            <person name="Schuster L."/>
            <person name="Cowan T.M."/>
            <person name="Smanski M.J."/>
            <person name="Chevrette M.G."/>
            <person name="De Carvalho L.P.S."/>
            <person name="Shen B."/>
        </authorList>
    </citation>
    <scope>NUCLEOTIDE SEQUENCE [LARGE SCALE GENOMIC DNA]</scope>
    <source>
        <strain evidence="4 5">NPDC000087</strain>
    </source>
</reference>
<keyword evidence="2" id="KW-0175">Coiled coil</keyword>
<keyword evidence="5" id="KW-1185">Reference proteome</keyword>
<dbReference type="Proteomes" id="UP001602245">
    <property type="component" value="Unassembled WGS sequence"/>
</dbReference>
<gene>
    <name evidence="4" type="ORF">ACFY35_14435</name>
</gene>
<dbReference type="Gene3D" id="1.10.101.10">
    <property type="entry name" value="PGBD-like superfamily/PGBD"/>
    <property type="match status" value="1"/>
</dbReference>